<dbReference type="SMART" id="SM00892">
    <property type="entry name" value="Endonuclease_NS"/>
    <property type="match status" value="1"/>
</dbReference>
<dbReference type="PANTHER" id="PTHR36234:SF5">
    <property type="entry name" value="LYSYL ENDOPEPTIDASE"/>
    <property type="match status" value="1"/>
</dbReference>
<dbReference type="InterPro" id="IPR001604">
    <property type="entry name" value="Endo_G_ENPP1-like_dom"/>
</dbReference>
<dbReference type="Pfam" id="PF01223">
    <property type="entry name" value="Endonuclease_NS"/>
    <property type="match status" value="1"/>
</dbReference>
<dbReference type="InterPro" id="IPR044925">
    <property type="entry name" value="His-Me_finger_sf"/>
</dbReference>
<dbReference type="SMART" id="SM00477">
    <property type="entry name" value="NUC"/>
    <property type="match status" value="1"/>
</dbReference>
<sequence>MVDEVIDTQLDAIVKARILRNSGEIEHSLRQIAAGNPLGAETSPERLVKRIARKTSMSIRDATAVSKVIETAARYDDDARMAGGAEAMQGPTIDFTGVEFLTRGRRAADTVGRVVWGTGAAQGTGFLVGPGVFLTNNHVIKSAALASGMQVQFDYESDDDGSQRPVTAFSFAPGKLFVSDPVEGLDYTLIAIGDRLSGGRAITEFGYIPLSDASDKHALGEIANIVQHPLGGLKQIVVRENNLVSRDETVQVLHYLADTDQGSSGALVCNNEWEAIALHHWGGPFLEVTDANGQPLRRDINEGIRISAIVKDLGLKVAAGGTMSAPLGQLVEIWKGAPRTGPVSAVASESVHAAATEATPGARLGEDGSLTWVFPIEISVRAPLFSARPNVPPAPPVVTASPPRPGPEKVARAPLDFSDRGGYEPGFIPGFVVPLPGMSGLPYVLAKNKQAQAGDDPHELRYTHFSIFMNSERRLASFTACNIDGGRTVAVSRETKEITHDPSLKQLDLVPAGAESSDAFQPDPRVDAEEQMARPYYENQNAPGYEKPVYPGKNASAQAKKEYARAMAERTARIFQKGHIIMRGDPAWGADAEALAAEADTFFYTNAAPQLGFFNQGSADDRPGAKGKLRWRALETYVLRNAVTTRKRVCVFAGPVFDDKYDAAYRHDSKVPMRFWKIAVWADGGRLRSVALLADQKPVLEKLAKGVPEAYPDEEEIARVSEFVATVAEIEQLTSLDFGAEIRNGDIRAGSPEAIAVPDLTVEEFASLTNGKSA</sequence>
<dbReference type="GO" id="GO:0046872">
    <property type="term" value="F:metal ion binding"/>
    <property type="evidence" value="ECO:0007669"/>
    <property type="project" value="InterPro"/>
</dbReference>
<dbReference type="InterPro" id="IPR044929">
    <property type="entry name" value="DNA/RNA_non-sp_Endonuclease_sf"/>
</dbReference>
<dbReference type="InterPro" id="IPR020821">
    <property type="entry name" value="ENPP1-3/EXOG-like_nuc-like"/>
</dbReference>
<feature type="domain" description="DNA/RNA non-specific endonuclease/pyrophosphatase/phosphodiesterase" evidence="2">
    <location>
        <begin position="461"/>
        <end position="745"/>
    </location>
</feature>
<feature type="domain" description="ENPP1-3/EXOG-like endonuclease/phosphodiesterase" evidence="1">
    <location>
        <begin position="462"/>
        <end position="745"/>
    </location>
</feature>
<keyword evidence="3" id="KW-0378">Hydrolase</keyword>
<evidence type="ECO:0000259" key="1">
    <source>
        <dbReference type="SMART" id="SM00477"/>
    </source>
</evidence>
<evidence type="ECO:0000313" key="3">
    <source>
        <dbReference type="EMBL" id="TWF48002.1"/>
    </source>
</evidence>
<keyword evidence="3" id="KW-0255">Endonuclease</keyword>
<dbReference type="EMBL" id="VIWP01000009">
    <property type="protein sequence ID" value="TWF48002.1"/>
    <property type="molecule type" value="Genomic_DNA"/>
</dbReference>
<dbReference type="InterPro" id="IPR043504">
    <property type="entry name" value="Peptidase_S1_PA_chymotrypsin"/>
</dbReference>
<dbReference type="SUPFAM" id="SSF50494">
    <property type="entry name" value="Trypsin-like serine proteases"/>
    <property type="match status" value="1"/>
</dbReference>
<dbReference type="SUPFAM" id="SSF54060">
    <property type="entry name" value="His-Me finger endonucleases"/>
    <property type="match status" value="1"/>
</dbReference>
<dbReference type="GO" id="GO:0003676">
    <property type="term" value="F:nucleic acid binding"/>
    <property type="evidence" value="ECO:0007669"/>
    <property type="project" value="InterPro"/>
</dbReference>
<reference evidence="3 4" key="1">
    <citation type="submission" date="2019-06" db="EMBL/GenBank/DDBJ databases">
        <title>Sorghum-associated microbial communities from plants grown in Nebraska, USA.</title>
        <authorList>
            <person name="Schachtman D."/>
        </authorList>
    </citation>
    <scope>NUCLEOTIDE SEQUENCE [LARGE SCALE GENOMIC DNA]</scope>
    <source>
        <strain evidence="3 4">1225</strain>
    </source>
</reference>
<dbReference type="GO" id="GO:0016787">
    <property type="term" value="F:hydrolase activity"/>
    <property type="evidence" value="ECO:0007669"/>
    <property type="project" value="InterPro"/>
</dbReference>
<protein>
    <submittedName>
        <fullName evidence="3">Endonuclease G</fullName>
    </submittedName>
</protein>
<organism evidence="3 4">
    <name type="scientific">Neorhizobium alkalisoli</name>
    <dbReference type="NCBI Taxonomy" id="528178"/>
    <lineage>
        <taxon>Bacteria</taxon>
        <taxon>Pseudomonadati</taxon>
        <taxon>Pseudomonadota</taxon>
        <taxon>Alphaproteobacteria</taxon>
        <taxon>Hyphomicrobiales</taxon>
        <taxon>Rhizobiaceae</taxon>
        <taxon>Rhizobium/Agrobacterium group</taxon>
        <taxon>Neorhizobium</taxon>
    </lineage>
</organism>
<dbReference type="Proteomes" id="UP000320653">
    <property type="component" value="Unassembled WGS sequence"/>
</dbReference>
<comment type="caution">
    <text evidence="3">The sequence shown here is derived from an EMBL/GenBank/DDBJ whole genome shotgun (WGS) entry which is preliminary data.</text>
</comment>
<dbReference type="Pfam" id="PF13365">
    <property type="entry name" value="Trypsin_2"/>
    <property type="match status" value="1"/>
</dbReference>
<proteinExistence type="predicted"/>
<dbReference type="OrthoDB" id="9811262at2"/>
<evidence type="ECO:0000313" key="4">
    <source>
        <dbReference type="Proteomes" id="UP000320653"/>
    </source>
</evidence>
<dbReference type="PANTHER" id="PTHR36234">
    <property type="entry name" value="LYSYL ENDOPEPTIDASE"/>
    <property type="match status" value="1"/>
</dbReference>
<dbReference type="Gene3D" id="3.40.570.10">
    <property type="entry name" value="Extracellular Endonuclease, subunit A"/>
    <property type="match status" value="1"/>
</dbReference>
<dbReference type="GO" id="GO:0004519">
    <property type="term" value="F:endonuclease activity"/>
    <property type="evidence" value="ECO:0007669"/>
    <property type="project" value="UniProtKB-KW"/>
</dbReference>
<dbReference type="Gene3D" id="2.40.10.10">
    <property type="entry name" value="Trypsin-like serine proteases"/>
    <property type="match status" value="2"/>
</dbReference>
<dbReference type="RefSeq" id="WP_145641745.1">
    <property type="nucleotide sequence ID" value="NZ_VIWP01000009.1"/>
</dbReference>
<accession>A0A561QCE0</accession>
<keyword evidence="4" id="KW-1185">Reference proteome</keyword>
<dbReference type="AlphaFoldDB" id="A0A561QCE0"/>
<keyword evidence="3" id="KW-0540">Nuclease</keyword>
<evidence type="ECO:0000259" key="2">
    <source>
        <dbReference type="SMART" id="SM00892"/>
    </source>
</evidence>
<gene>
    <name evidence="3" type="ORF">FHW37_10965</name>
</gene>
<name>A0A561QCE0_9HYPH</name>
<dbReference type="InterPro" id="IPR009003">
    <property type="entry name" value="Peptidase_S1_PA"/>
</dbReference>